<evidence type="ECO:0000256" key="3">
    <source>
        <dbReference type="ARBA" id="ARBA00022723"/>
    </source>
</evidence>
<dbReference type="GO" id="GO:0044205">
    <property type="term" value="P:'de novo' UMP biosynthetic process"/>
    <property type="evidence" value="ECO:0007669"/>
    <property type="project" value="UniProtKB-UniRule"/>
</dbReference>
<dbReference type="InterPro" id="IPR011059">
    <property type="entry name" value="Metal-dep_hydrolase_composite"/>
</dbReference>
<dbReference type="Pfam" id="PF07969">
    <property type="entry name" value="Amidohydro_3"/>
    <property type="match status" value="1"/>
</dbReference>
<dbReference type="EC" id="3.5.2.3" evidence="7"/>
<evidence type="ECO:0000259" key="9">
    <source>
        <dbReference type="Pfam" id="PF12890"/>
    </source>
</evidence>
<dbReference type="GO" id="GO:0004151">
    <property type="term" value="F:dihydroorotase activity"/>
    <property type="evidence" value="ECO:0007669"/>
    <property type="project" value="UniProtKB-UniRule"/>
</dbReference>
<evidence type="ECO:0000256" key="1">
    <source>
        <dbReference type="ARBA" id="ARBA00002368"/>
    </source>
</evidence>
<dbReference type="Pfam" id="PF12890">
    <property type="entry name" value="DHOase"/>
    <property type="match status" value="1"/>
</dbReference>
<feature type="active site" evidence="7">
    <location>
        <position position="305"/>
    </location>
</feature>
<dbReference type="OrthoDB" id="9765462at2"/>
<comment type="pathway">
    <text evidence="7">Pyrimidine metabolism; UMP biosynthesis via de novo pathway; (S)-dihydroorotate from bicarbonate: step 3/3.</text>
</comment>
<keyword evidence="11" id="KW-1185">Reference proteome</keyword>
<evidence type="ECO:0000256" key="2">
    <source>
        <dbReference type="ARBA" id="ARBA00010286"/>
    </source>
</evidence>
<dbReference type="HAMAP" id="MF_00220_B">
    <property type="entry name" value="PyrC_classI_B"/>
    <property type="match status" value="1"/>
</dbReference>
<feature type="binding site" evidence="7">
    <location>
        <position position="60"/>
    </location>
    <ligand>
        <name>Zn(2+)</name>
        <dbReference type="ChEBI" id="CHEBI:29105"/>
        <label>1</label>
    </ligand>
</feature>
<dbReference type="PANTHER" id="PTHR43668">
    <property type="entry name" value="ALLANTOINASE"/>
    <property type="match status" value="1"/>
</dbReference>
<feature type="binding site" evidence="7">
    <location>
        <position position="62"/>
    </location>
    <ligand>
        <name>Zn(2+)</name>
        <dbReference type="ChEBI" id="CHEBI:29105"/>
        <label>1</label>
    </ligand>
</feature>
<keyword evidence="5 7" id="KW-0862">Zinc</keyword>
<dbReference type="SUPFAM" id="SSF51556">
    <property type="entry name" value="Metallo-dependent hydrolases"/>
    <property type="match status" value="1"/>
</dbReference>
<dbReference type="GO" id="GO:0008270">
    <property type="term" value="F:zinc ion binding"/>
    <property type="evidence" value="ECO:0007669"/>
    <property type="project" value="UniProtKB-UniRule"/>
</dbReference>
<evidence type="ECO:0000256" key="4">
    <source>
        <dbReference type="ARBA" id="ARBA00022801"/>
    </source>
</evidence>
<keyword evidence="4 7" id="KW-0378">Hydrolase</keyword>
<feature type="binding site" evidence="7">
    <location>
        <position position="305"/>
    </location>
    <ligand>
        <name>Zn(2+)</name>
        <dbReference type="ChEBI" id="CHEBI:29105"/>
        <label>1</label>
    </ligand>
</feature>
<dbReference type="STRING" id="1413211.U473_06715"/>
<dbReference type="PROSITE" id="PS00483">
    <property type="entry name" value="DIHYDROOROTASE_2"/>
    <property type="match status" value="1"/>
</dbReference>
<dbReference type="NCBIfam" id="TIGR00857">
    <property type="entry name" value="pyrC_multi"/>
    <property type="match status" value="1"/>
</dbReference>
<gene>
    <name evidence="7" type="primary">pyrC</name>
    <name evidence="10" type="ORF">U473_06715</name>
</gene>
<dbReference type="InterPro" id="IPR002195">
    <property type="entry name" value="Dihydroorotase_CS"/>
</dbReference>
<evidence type="ECO:0000256" key="7">
    <source>
        <dbReference type="HAMAP-Rule" id="MF_00220"/>
    </source>
</evidence>
<dbReference type="PROSITE" id="PS00482">
    <property type="entry name" value="DIHYDROOROTASE_1"/>
    <property type="match status" value="1"/>
</dbReference>
<feature type="domain" description="Amidohydrolase 3" evidence="8">
    <location>
        <begin position="341"/>
        <end position="420"/>
    </location>
</feature>
<keyword evidence="3 7" id="KW-0479">Metal-binding</keyword>
<comment type="similarity">
    <text evidence="2 7">Belongs to the metallo-dependent hydrolases superfamily. DHOase family. Class I DHOase subfamily.</text>
</comment>
<keyword evidence="6 7" id="KW-0665">Pyrimidine biosynthesis</keyword>
<dbReference type="GO" id="GO:0004038">
    <property type="term" value="F:allantoinase activity"/>
    <property type="evidence" value="ECO:0007669"/>
    <property type="project" value="TreeGrafter"/>
</dbReference>
<evidence type="ECO:0000313" key="10">
    <source>
        <dbReference type="EMBL" id="KXG43738.1"/>
    </source>
</evidence>
<evidence type="ECO:0000313" key="11">
    <source>
        <dbReference type="Proteomes" id="UP000070352"/>
    </source>
</evidence>
<dbReference type="EMBL" id="LSKU01000001">
    <property type="protein sequence ID" value="KXG43738.1"/>
    <property type="molecule type" value="Genomic_DNA"/>
</dbReference>
<dbReference type="InterPro" id="IPR050138">
    <property type="entry name" value="DHOase/Allantoinase_Hydrolase"/>
</dbReference>
<feature type="binding site" evidence="7">
    <location>
        <position position="309"/>
    </location>
    <ligand>
        <name>substrate</name>
    </ligand>
</feature>
<dbReference type="InterPro" id="IPR024403">
    <property type="entry name" value="DHOase_cat"/>
</dbReference>
<dbReference type="PANTHER" id="PTHR43668:SF2">
    <property type="entry name" value="ALLANTOINASE"/>
    <property type="match status" value="1"/>
</dbReference>
<feature type="binding site" evidence="7">
    <location>
        <begin position="323"/>
        <end position="324"/>
    </location>
    <ligand>
        <name>substrate</name>
    </ligand>
</feature>
<dbReference type="UniPathway" id="UPA00070">
    <property type="reaction ID" value="UER00117"/>
</dbReference>
<accession>A0A135L3Z1</accession>
<dbReference type="AlphaFoldDB" id="A0A135L3Z1"/>
<protein>
    <recommendedName>
        <fullName evidence="7">Dihydroorotase</fullName>
        <shortName evidence="7">DHOase</shortName>
        <ecNumber evidence="7">3.5.2.3</ecNumber>
    </recommendedName>
</protein>
<dbReference type="InterPro" id="IPR032466">
    <property type="entry name" value="Metal_Hydrolase"/>
</dbReference>
<feature type="binding site" evidence="7">
    <location>
        <begin position="62"/>
        <end position="64"/>
    </location>
    <ligand>
        <name>substrate</name>
    </ligand>
</feature>
<organism evidence="10 11">
    <name type="scientific">Tepidibacillus decaturensis</name>
    <dbReference type="NCBI Taxonomy" id="1413211"/>
    <lineage>
        <taxon>Bacteria</taxon>
        <taxon>Bacillati</taxon>
        <taxon>Bacillota</taxon>
        <taxon>Bacilli</taxon>
        <taxon>Bacillales</taxon>
        <taxon>Bacillaceae</taxon>
        <taxon>Tepidibacillus</taxon>
    </lineage>
</organism>
<evidence type="ECO:0000259" key="8">
    <source>
        <dbReference type="Pfam" id="PF07969"/>
    </source>
</evidence>
<evidence type="ECO:0000256" key="6">
    <source>
        <dbReference type="ARBA" id="ARBA00022975"/>
    </source>
</evidence>
<comment type="caution">
    <text evidence="10">The sequence shown here is derived from an EMBL/GenBank/DDBJ whole genome shotgun (WGS) entry which is preliminary data.</text>
</comment>
<dbReference type="GO" id="GO:0005737">
    <property type="term" value="C:cytoplasm"/>
    <property type="evidence" value="ECO:0007669"/>
    <property type="project" value="TreeGrafter"/>
</dbReference>
<dbReference type="NCBIfam" id="NF006837">
    <property type="entry name" value="PRK09357.1-2"/>
    <property type="match status" value="1"/>
</dbReference>
<comment type="function">
    <text evidence="1 7">Catalyzes the reversible cyclization of carbamoyl aspartate to dihydroorotate.</text>
</comment>
<name>A0A135L3Z1_9BACI</name>
<reference evidence="10 11" key="1">
    <citation type="submission" date="2016-02" db="EMBL/GenBank/DDBJ databases">
        <title>Draft Genome for Tepidibacillus decaturensis nov. sp. Strain Z9, an Anaerobic, Moderately Thermophilic and Heterotrophic Bacterium from Deep Subsurface of the Illinois Basin, USA.</title>
        <authorList>
            <person name="Dong Y."/>
            <person name="Chang J.Y."/>
            <person name="Sanford R."/>
            <person name="Fouke B.W."/>
        </authorList>
    </citation>
    <scope>NUCLEOTIDE SEQUENCE [LARGE SCALE GENOMIC DNA]</scope>
    <source>
        <strain evidence="10 11">Z9</strain>
    </source>
</reference>
<dbReference type="InterPro" id="IPR004722">
    <property type="entry name" value="DHOase"/>
</dbReference>
<dbReference type="Gene3D" id="2.30.40.10">
    <property type="entry name" value="Urease, subunit C, domain 1"/>
    <property type="match status" value="1"/>
</dbReference>
<dbReference type="Gene3D" id="3.20.20.140">
    <property type="entry name" value="Metal-dependent hydrolases"/>
    <property type="match status" value="1"/>
</dbReference>
<dbReference type="CDD" id="cd01317">
    <property type="entry name" value="DHOase_IIa"/>
    <property type="match status" value="1"/>
</dbReference>
<dbReference type="Proteomes" id="UP000070352">
    <property type="component" value="Unassembled WGS sequence"/>
</dbReference>
<comment type="cofactor">
    <cofactor evidence="7">
        <name>Zn(2+)</name>
        <dbReference type="ChEBI" id="CHEBI:29105"/>
    </cofactor>
    <text evidence="7">Binds 2 Zn(2+) ions per subunit.</text>
</comment>
<feature type="binding site" evidence="7">
    <location>
        <position position="232"/>
    </location>
    <ligand>
        <name>Zn(2+)</name>
        <dbReference type="ChEBI" id="CHEBI:29105"/>
        <label>2</label>
    </ligand>
</feature>
<feature type="binding site" evidence="7">
    <location>
        <position position="152"/>
    </location>
    <ligand>
        <name>Zn(2+)</name>
        <dbReference type="ChEBI" id="CHEBI:29105"/>
        <label>2</label>
    </ligand>
</feature>
<feature type="binding site" evidence="7">
    <location>
        <position position="94"/>
    </location>
    <ligand>
        <name>substrate</name>
    </ligand>
</feature>
<sequence>MGIIIRHGKIWSKNQWFIGDLLIEKGMIQAIEQKLDNKNHLHQVIDAKGKIIIPGLIDIHVHLREPGFEQKETIETGTKAAAKGGFTTIFAMPNTNPVMDCPDLITFLKEKSKALGYVKVYPIGAITHKQEGKELANLLGMKKQGAVGFSDDGKGVQSTSLMIKAMETAKLLDMPIIAHVEDHHLAGKGVIHMGETAKQLQVQGIPSEAEYLQLERDLMLAESTGVHYHVCHVSSKESVQLIRNAKAKGVNVTAEVTPHHLLLTEKDIQPPYGHYKMNPPLRTEEDRLALIEGLIDGTIDVIATDHAPHTEDEKQRGLLDAPFGIVGLETAFPLLYTHLVMKKLVSLEQLIEWVTRKPAEIFGLQVGEIAVGLPADLAVIDLEQSKSVDPVTFASKGKNTPFTGWNLYGWPVMTIVEGKISWEQEVENRYA</sequence>
<dbReference type="RefSeq" id="WP_068724619.1">
    <property type="nucleotide sequence ID" value="NZ_LSKU01000001.1"/>
</dbReference>
<dbReference type="InterPro" id="IPR013108">
    <property type="entry name" value="Amidohydro_3"/>
</dbReference>
<feature type="binding site" evidence="7">
    <location>
        <position position="179"/>
    </location>
    <ligand>
        <name>Zn(2+)</name>
        <dbReference type="ChEBI" id="CHEBI:29105"/>
        <label>2</label>
    </ligand>
</feature>
<evidence type="ECO:0000256" key="5">
    <source>
        <dbReference type="ARBA" id="ARBA00022833"/>
    </source>
</evidence>
<feature type="domain" description="Dihydroorotase catalytic" evidence="9">
    <location>
        <begin position="49"/>
        <end position="238"/>
    </location>
</feature>
<dbReference type="GO" id="GO:0006145">
    <property type="term" value="P:purine nucleobase catabolic process"/>
    <property type="evidence" value="ECO:0007669"/>
    <property type="project" value="TreeGrafter"/>
</dbReference>
<proteinExistence type="inferred from homology"/>
<comment type="catalytic activity">
    <reaction evidence="7">
        <text>(S)-dihydroorotate + H2O = N-carbamoyl-L-aspartate + H(+)</text>
        <dbReference type="Rhea" id="RHEA:24296"/>
        <dbReference type="ChEBI" id="CHEBI:15377"/>
        <dbReference type="ChEBI" id="CHEBI:15378"/>
        <dbReference type="ChEBI" id="CHEBI:30864"/>
        <dbReference type="ChEBI" id="CHEBI:32814"/>
        <dbReference type="EC" id="3.5.2.3"/>
    </reaction>
</comment>
<feature type="binding site" evidence="7">
    <location>
        <position position="152"/>
    </location>
    <ligand>
        <name>Zn(2+)</name>
        <dbReference type="ChEBI" id="CHEBI:29105"/>
        <label>1</label>
    </ligand>
</feature>
<feature type="binding site" evidence="7">
    <location>
        <position position="278"/>
    </location>
    <ligand>
        <name>substrate</name>
    </ligand>
</feature>
<dbReference type="SUPFAM" id="SSF51338">
    <property type="entry name" value="Composite domain of metallo-dependent hydrolases"/>
    <property type="match status" value="1"/>
</dbReference>